<name>A0A7R9QFN0_9ACAR</name>
<keyword evidence="9" id="KW-1185">Reference proteome</keyword>
<accession>A0A7R9QFN0</accession>
<keyword evidence="5" id="KW-0472">Membrane</keyword>
<feature type="domain" description="T-cell immunomodulatory protein TIP C2" evidence="7">
    <location>
        <begin position="275"/>
        <end position="359"/>
    </location>
</feature>
<dbReference type="Proteomes" id="UP000728032">
    <property type="component" value="Unassembled WGS sequence"/>
</dbReference>
<evidence type="ECO:0000256" key="5">
    <source>
        <dbReference type="ARBA" id="ARBA00023136"/>
    </source>
</evidence>
<comment type="similarity">
    <text evidence="2">Belongs to the TIP family.</text>
</comment>
<dbReference type="AlphaFoldDB" id="A0A7R9QFN0"/>
<dbReference type="InterPro" id="IPR024881">
    <property type="entry name" value="Tip"/>
</dbReference>
<dbReference type="PANTHER" id="PTHR13412:SF0">
    <property type="entry name" value="T-CELL IMMUNOMODULATORY PROTEIN"/>
    <property type="match status" value="1"/>
</dbReference>
<evidence type="ECO:0000259" key="7">
    <source>
        <dbReference type="Pfam" id="PF23122"/>
    </source>
</evidence>
<dbReference type="OrthoDB" id="10250728at2759"/>
<dbReference type="EMBL" id="OC915930">
    <property type="protein sequence ID" value="CAD7642482.1"/>
    <property type="molecule type" value="Genomic_DNA"/>
</dbReference>
<dbReference type="InterPro" id="IPR057089">
    <property type="entry name" value="C2_TIP"/>
</dbReference>
<gene>
    <name evidence="8" type="ORF">ONB1V03_LOCUS3618</name>
</gene>
<evidence type="ECO:0000256" key="2">
    <source>
        <dbReference type="ARBA" id="ARBA00006496"/>
    </source>
</evidence>
<dbReference type="InterPro" id="IPR028994">
    <property type="entry name" value="Integrin_alpha_N"/>
</dbReference>
<evidence type="ECO:0000313" key="8">
    <source>
        <dbReference type="EMBL" id="CAD7642482.1"/>
    </source>
</evidence>
<keyword evidence="4" id="KW-1133">Transmembrane helix</keyword>
<evidence type="ECO:0000256" key="3">
    <source>
        <dbReference type="ARBA" id="ARBA00022692"/>
    </source>
</evidence>
<dbReference type="Gene3D" id="2.130.10.130">
    <property type="entry name" value="Integrin alpha, N-terminal"/>
    <property type="match status" value="1"/>
</dbReference>
<comment type="subcellular location">
    <subcellularLocation>
        <location evidence="1">Membrane</location>
        <topology evidence="1">Single-pass type I membrane protein</topology>
    </subcellularLocation>
</comment>
<reference evidence="8" key="1">
    <citation type="submission" date="2020-11" db="EMBL/GenBank/DDBJ databases">
        <authorList>
            <person name="Tran Van P."/>
        </authorList>
    </citation>
    <scope>NUCLEOTIDE SEQUENCE</scope>
</reference>
<organism evidence="8">
    <name type="scientific">Oppiella nova</name>
    <dbReference type="NCBI Taxonomy" id="334625"/>
    <lineage>
        <taxon>Eukaryota</taxon>
        <taxon>Metazoa</taxon>
        <taxon>Ecdysozoa</taxon>
        <taxon>Arthropoda</taxon>
        <taxon>Chelicerata</taxon>
        <taxon>Arachnida</taxon>
        <taxon>Acari</taxon>
        <taxon>Acariformes</taxon>
        <taxon>Sarcoptiformes</taxon>
        <taxon>Oribatida</taxon>
        <taxon>Brachypylina</taxon>
        <taxon>Oppioidea</taxon>
        <taxon>Oppiidae</taxon>
        <taxon>Oppiella</taxon>
    </lineage>
</organism>
<keyword evidence="3" id="KW-0812">Transmembrane</keyword>
<evidence type="ECO:0000256" key="1">
    <source>
        <dbReference type="ARBA" id="ARBA00004479"/>
    </source>
</evidence>
<protein>
    <recommendedName>
        <fullName evidence="7">T-cell immunomodulatory protein TIP C2 domain-containing protein</fullName>
    </recommendedName>
</protein>
<sequence>MEYWHNDKGFAKLEMVTHSYPPNKYKHLGQSAFVDINTDGLIDHILAVCSNELNSNDNECKDPQILGYHLDDKQWIPISDMNIGNQSALTFAEVSVFGQKLPITLKHGDIDGDGYPDLITVMKDNKNQLKAVVLKNTKADNKLNRKFVVDWTSDKALGTEVNVEIAAFVDLFEDGKIDILMTTIDKSGKRSVEAVLNTEWWPLLVTSGLCYGSNCPRGNIPYGTNQAGPFVCYQLQDLDGNMQTGCAGQLSQSSHFALQMPYSVFGLGETPNFLQDLDGNMQTGCAGQLSQSSHFALQMPYSVFGLGETPNFVKTITASIPSGAMKPRDTKWTQIVSDAQVALIPFPPNDTSSWREFIYA</sequence>
<dbReference type="Pfam" id="PF23122">
    <property type="entry name" value="C2_ITFG1"/>
    <property type="match status" value="1"/>
</dbReference>
<dbReference type="PANTHER" id="PTHR13412">
    <property type="entry name" value="T-CELL IMMUNOMODULATORY PROTEIN HOMOLOG"/>
    <property type="match status" value="1"/>
</dbReference>
<evidence type="ECO:0000256" key="6">
    <source>
        <dbReference type="ARBA" id="ARBA00023180"/>
    </source>
</evidence>
<dbReference type="SUPFAM" id="SSF69318">
    <property type="entry name" value="Integrin alpha N-terminal domain"/>
    <property type="match status" value="1"/>
</dbReference>
<evidence type="ECO:0000313" key="9">
    <source>
        <dbReference type="Proteomes" id="UP000728032"/>
    </source>
</evidence>
<dbReference type="EMBL" id="CAJPVJ010001105">
    <property type="protein sequence ID" value="CAG2164058.1"/>
    <property type="molecule type" value="Genomic_DNA"/>
</dbReference>
<keyword evidence="6" id="KW-0325">Glycoprotein</keyword>
<proteinExistence type="inferred from homology"/>
<evidence type="ECO:0000256" key="4">
    <source>
        <dbReference type="ARBA" id="ARBA00022989"/>
    </source>
</evidence>
<dbReference type="GO" id="GO:0005886">
    <property type="term" value="C:plasma membrane"/>
    <property type="evidence" value="ECO:0007669"/>
    <property type="project" value="TreeGrafter"/>
</dbReference>